<dbReference type="InterPro" id="IPR005761">
    <property type="entry name" value="UDP-N-AcMur-Glu-dNH2Pim_ligase"/>
</dbReference>
<dbReference type="GO" id="GO:0016881">
    <property type="term" value="F:acid-amino acid ligase activity"/>
    <property type="evidence" value="ECO:0007669"/>
    <property type="project" value="UniProtKB-UniRule"/>
</dbReference>
<evidence type="ECO:0000256" key="7">
    <source>
        <dbReference type="ARBA" id="ARBA00023316"/>
    </source>
</evidence>
<dbReference type="GO" id="GO:0005524">
    <property type="term" value="F:ATP binding"/>
    <property type="evidence" value="ECO:0007669"/>
    <property type="project" value="UniProtKB-UniRule"/>
</dbReference>
<accession>A0A2T2WUD6</accession>
<dbReference type="EC" id="6.3.2.-" evidence="8"/>
<name>A0A2T2WUD6_9FIRM</name>
<dbReference type="Gene3D" id="3.40.1190.10">
    <property type="entry name" value="Mur-like, catalytic domain"/>
    <property type="match status" value="1"/>
</dbReference>
<dbReference type="GO" id="GO:0000287">
    <property type="term" value="F:magnesium ion binding"/>
    <property type="evidence" value="ECO:0007669"/>
    <property type="project" value="UniProtKB-UniRule"/>
</dbReference>
<gene>
    <name evidence="8" type="primary">murE</name>
    <name evidence="13" type="ORF">C7B46_20505</name>
</gene>
<evidence type="ECO:0000256" key="2">
    <source>
        <dbReference type="ARBA" id="ARBA00005898"/>
    </source>
</evidence>
<keyword evidence="4 8" id="KW-0133">Cell shape</keyword>
<evidence type="ECO:0000256" key="3">
    <source>
        <dbReference type="ARBA" id="ARBA00022618"/>
    </source>
</evidence>
<evidence type="ECO:0000259" key="11">
    <source>
        <dbReference type="Pfam" id="PF02875"/>
    </source>
</evidence>
<evidence type="ECO:0000256" key="1">
    <source>
        <dbReference type="ARBA" id="ARBA00004752"/>
    </source>
</evidence>
<feature type="domain" description="Mur ligase central" evidence="12">
    <location>
        <begin position="102"/>
        <end position="301"/>
    </location>
</feature>
<comment type="PTM">
    <text evidence="8">Carboxylation is probably crucial for Mg(2+) binding and, consequently, for the gamma-phosphate positioning of ATP.</text>
</comment>
<reference evidence="13 14" key="1">
    <citation type="journal article" date="2014" name="BMC Genomics">
        <title>Comparison of environmental and isolate Sulfobacillus genomes reveals diverse carbon, sulfur, nitrogen, and hydrogen metabolisms.</title>
        <authorList>
            <person name="Justice N.B."/>
            <person name="Norman A."/>
            <person name="Brown C.T."/>
            <person name="Singh A."/>
            <person name="Thomas B.C."/>
            <person name="Banfield J.F."/>
        </authorList>
    </citation>
    <scope>NUCLEOTIDE SEQUENCE [LARGE SCALE GENOMIC DNA]</scope>
    <source>
        <strain evidence="13">AMDSBA4</strain>
    </source>
</reference>
<keyword evidence="8 13" id="KW-0436">Ligase</keyword>
<proteinExistence type="inferred from homology"/>
<dbReference type="PANTHER" id="PTHR23135:SF4">
    <property type="entry name" value="UDP-N-ACETYLMURAMOYL-L-ALANYL-D-GLUTAMATE--2,6-DIAMINOPIMELATE LIGASE MURE HOMOLOG, CHLOROPLASTIC"/>
    <property type="match status" value="1"/>
</dbReference>
<evidence type="ECO:0000256" key="9">
    <source>
        <dbReference type="RuleBase" id="RU004135"/>
    </source>
</evidence>
<organism evidence="13 14">
    <name type="scientific">Sulfobacillus benefaciens</name>
    <dbReference type="NCBI Taxonomy" id="453960"/>
    <lineage>
        <taxon>Bacteria</taxon>
        <taxon>Bacillati</taxon>
        <taxon>Bacillota</taxon>
        <taxon>Clostridia</taxon>
        <taxon>Eubacteriales</taxon>
        <taxon>Clostridiales Family XVII. Incertae Sedis</taxon>
        <taxon>Sulfobacillus</taxon>
    </lineage>
</organism>
<keyword evidence="8" id="KW-0963">Cytoplasm</keyword>
<dbReference type="GO" id="GO:0005737">
    <property type="term" value="C:cytoplasm"/>
    <property type="evidence" value="ECO:0007669"/>
    <property type="project" value="UniProtKB-SubCell"/>
</dbReference>
<comment type="subcellular location">
    <subcellularLocation>
        <location evidence="8 9">Cytoplasm</location>
    </subcellularLocation>
</comment>
<dbReference type="InterPro" id="IPR013221">
    <property type="entry name" value="Mur_ligase_cen"/>
</dbReference>
<dbReference type="GO" id="GO:0009252">
    <property type="term" value="P:peptidoglycan biosynthetic process"/>
    <property type="evidence" value="ECO:0007669"/>
    <property type="project" value="UniProtKB-UniRule"/>
</dbReference>
<keyword evidence="3 8" id="KW-0132">Cell division</keyword>
<dbReference type="PANTHER" id="PTHR23135">
    <property type="entry name" value="MUR LIGASE FAMILY MEMBER"/>
    <property type="match status" value="1"/>
</dbReference>
<dbReference type="Gene3D" id="3.40.1390.10">
    <property type="entry name" value="MurE/MurF, N-terminal domain"/>
    <property type="match status" value="1"/>
</dbReference>
<feature type="binding site" evidence="8">
    <location>
        <begin position="104"/>
        <end position="110"/>
    </location>
    <ligand>
        <name>ATP</name>
        <dbReference type="ChEBI" id="CHEBI:30616"/>
    </ligand>
</feature>
<comment type="function">
    <text evidence="8">Catalyzes the addition of an amino acid to the nucleotide precursor UDP-N-acetylmuramoyl-L-alanyl-D-glutamate (UMAG) in the biosynthesis of bacterial cell-wall peptidoglycan.</text>
</comment>
<comment type="caution">
    <text evidence="13">The sequence shown here is derived from an EMBL/GenBank/DDBJ whole genome shotgun (WGS) entry which is preliminary data.</text>
</comment>
<keyword evidence="8" id="KW-0460">Magnesium</keyword>
<feature type="domain" description="Mur ligase N-terminal catalytic" evidence="10">
    <location>
        <begin position="18"/>
        <end position="82"/>
    </location>
</feature>
<protein>
    <recommendedName>
        <fullName evidence="8">UDP-N-acetylmuramyl-tripeptide synthetase</fullName>
        <ecNumber evidence="8">6.3.2.-</ecNumber>
    </recommendedName>
    <alternativeName>
        <fullName evidence="8">UDP-MurNAc-tripeptide synthetase</fullName>
    </alternativeName>
</protein>
<dbReference type="SUPFAM" id="SSF63418">
    <property type="entry name" value="MurE/MurF N-terminal domain"/>
    <property type="match status" value="1"/>
</dbReference>
<keyword evidence="6 8" id="KW-0131">Cell cycle</keyword>
<feature type="binding site" evidence="8">
    <location>
        <begin position="146"/>
        <end position="147"/>
    </location>
    <ligand>
        <name>UDP-N-acetyl-alpha-D-muramoyl-L-alanyl-D-glutamate</name>
        <dbReference type="ChEBI" id="CHEBI:83900"/>
    </ligand>
</feature>
<keyword evidence="5 8" id="KW-0573">Peptidoglycan synthesis</keyword>
<evidence type="ECO:0000256" key="5">
    <source>
        <dbReference type="ARBA" id="ARBA00022984"/>
    </source>
</evidence>
<keyword evidence="8" id="KW-0547">Nucleotide-binding</keyword>
<dbReference type="Proteomes" id="UP000242972">
    <property type="component" value="Unassembled WGS sequence"/>
</dbReference>
<dbReference type="HAMAP" id="MF_00208">
    <property type="entry name" value="MurE"/>
    <property type="match status" value="1"/>
</dbReference>
<dbReference type="Pfam" id="PF01225">
    <property type="entry name" value="Mur_ligase"/>
    <property type="match status" value="1"/>
</dbReference>
<comment type="cofactor">
    <cofactor evidence="8">
        <name>Mg(2+)</name>
        <dbReference type="ChEBI" id="CHEBI:18420"/>
    </cofactor>
</comment>
<feature type="binding site" evidence="8">
    <location>
        <position position="179"/>
    </location>
    <ligand>
        <name>UDP-N-acetyl-alpha-D-muramoyl-L-alanyl-D-glutamate</name>
        <dbReference type="ChEBI" id="CHEBI:83900"/>
    </ligand>
</feature>
<dbReference type="Pfam" id="PF02875">
    <property type="entry name" value="Mur_ligase_C"/>
    <property type="match status" value="1"/>
</dbReference>
<evidence type="ECO:0000259" key="12">
    <source>
        <dbReference type="Pfam" id="PF08245"/>
    </source>
</evidence>
<feature type="binding site" evidence="8">
    <location>
        <position position="181"/>
    </location>
    <ligand>
        <name>UDP-N-acetyl-alpha-D-muramoyl-L-alanyl-D-glutamate</name>
        <dbReference type="ChEBI" id="CHEBI:83900"/>
    </ligand>
</feature>
<evidence type="ECO:0000259" key="10">
    <source>
        <dbReference type="Pfam" id="PF01225"/>
    </source>
</evidence>
<dbReference type="UniPathway" id="UPA00219"/>
<evidence type="ECO:0000313" key="13">
    <source>
        <dbReference type="EMBL" id="PSR25840.1"/>
    </source>
</evidence>
<feature type="binding site" evidence="8">
    <location>
        <position position="173"/>
    </location>
    <ligand>
        <name>UDP-N-acetyl-alpha-D-muramoyl-L-alanyl-D-glutamate</name>
        <dbReference type="ChEBI" id="CHEBI:83900"/>
    </ligand>
</feature>
<dbReference type="Pfam" id="PF08245">
    <property type="entry name" value="Mur_ligase_M"/>
    <property type="match status" value="1"/>
</dbReference>
<comment type="caution">
    <text evidence="8">Lacks conserved residue(s) required for the propagation of feature annotation.</text>
</comment>
<sequence length="492" mass="53309">MADAIETGPAGWRIGSDVTGISIDSRAVRPGHVFVAITGASHDGHQFVEQAIAQGAIAVVGEQKGHQLPVPYFVVPSSRIAAAELADAFYGHPSRKMQCIAVTGTNGKTSVVYWLTHTMRHAGLQTGMVSSVVNDTGANLYPANLTTPESPELQRLLKEMYDGHMTHAVVEVSSHGIVQNRTREVKFKTAILTNITREHLDFHGTMDRYVLAKSRLFEDLPADGIGVLNADDDYYDVVRQRMAAPYVSYGMRSGEVRAEILADEAWSTKIRIIHPAFTSRVQIPHPGHYNVYNVLAVVTAAAWYGIDGDTIMSAIESLPPVPGRMHVMQQGKSPMVIVDYAHTPDGLLQVLKAVGKLGQDEIWLVFGARGGRDRGKRPEMGSIAARWADHVILTTDSPYNEDAADIADQLAQGIQATSPGVLFATELDRRRAIEMAILSAKSQDLVIITGRGPEATQYIGEQAVRLVDAEVVQEILAMYSTAQGGSHASGIS</sequence>
<dbReference type="NCBIfam" id="TIGR01085">
    <property type="entry name" value="murE"/>
    <property type="match status" value="1"/>
</dbReference>
<evidence type="ECO:0000256" key="4">
    <source>
        <dbReference type="ARBA" id="ARBA00022960"/>
    </source>
</evidence>
<dbReference type="InterPro" id="IPR000713">
    <property type="entry name" value="Mur_ligase_N"/>
</dbReference>
<feature type="modified residue" description="N6-carboxylysine" evidence="8">
    <location>
        <position position="213"/>
    </location>
</feature>
<dbReference type="InterPro" id="IPR035911">
    <property type="entry name" value="MurE/MurF_N"/>
</dbReference>
<dbReference type="SUPFAM" id="SSF53623">
    <property type="entry name" value="MurD-like peptide ligases, catalytic domain"/>
    <property type="match status" value="1"/>
</dbReference>
<dbReference type="EMBL" id="PXYW01000145">
    <property type="protein sequence ID" value="PSR25840.1"/>
    <property type="molecule type" value="Genomic_DNA"/>
</dbReference>
<comment type="pathway">
    <text evidence="1 8 9">Cell wall biogenesis; peptidoglycan biosynthesis.</text>
</comment>
<keyword evidence="8" id="KW-0067">ATP-binding</keyword>
<evidence type="ECO:0000313" key="14">
    <source>
        <dbReference type="Proteomes" id="UP000242972"/>
    </source>
</evidence>
<keyword evidence="7 8" id="KW-0961">Cell wall biogenesis/degradation</keyword>
<dbReference type="Gene3D" id="3.90.190.20">
    <property type="entry name" value="Mur ligase, C-terminal domain"/>
    <property type="match status" value="1"/>
</dbReference>
<evidence type="ECO:0000256" key="8">
    <source>
        <dbReference type="HAMAP-Rule" id="MF_00208"/>
    </source>
</evidence>
<dbReference type="NCBIfam" id="NF001126">
    <property type="entry name" value="PRK00139.1-4"/>
    <property type="match status" value="1"/>
</dbReference>
<dbReference type="InterPro" id="IPR004101">
    <property type="entry name" value="Mur_ligase_C"/>
</dbReference>
<evidence type="ECO:0000256" key="6">
    <source>
        <dbReference type="ARBA" id="ARBA00023306"/>
    </source>
</evidence>
<dbReference type="GO" id="GO:0051301">
    <property type="term" value="P:cell division"/>
    <property type="evidence" value="ECO:0007669"/>
    <property type="project" value="UniProtKB-KW"/>
</dbReference>
<dbReference type="AlphaFoldDB" id="A0A2T2WUD6"/>
<feature type="domain" description="Mur ligase C-terminal" evidence="11">
    <location>
        <begin position="323"/>
        <end position="452"/>
    </location>
</feature>
<feature type="binding site" evidence="8">
    <location>
        <position position="25"/>
    </location>
    <ligand>
        <name>UDP-N-acetyl-alpha-D-muramoyl-L-alanyl-D-glutamate</name>
        <dbReference type="ChEBI" id="CHEBI:83900"/>
    </ligand>
</feature>
<dbReference type="GO" id="GO:0071555">
    <property type="term" value="P:cell wall organization"/>
    <property type="evidence" value="ECO:0007669"/>
    <property type="project" value="UniProtKB-KW"/>
</dbReference>
<dbReference type="SUPFAM" id="SSF53244">
    <property type="entry name" value="MurD-like peptide ligases, peptide-binding domain"/>
    <property type="match status" value="1"/>
</dbReference>
<dbReference type="InterPro" id="IPR036565">
    <property type="entry name" value="Mur-like_cat_sf"/>
</dbReference>
<dbReference type="GO" id="GO:0008360">
    <property type="term" value="P:regulation of cell shape"/>
    <property type="evidence" value="ECO:0007669"/>
    <property type="project" value="UniProtKB-KW"/>
</dbReference>
<dbReference type="InterPro" id="IPR036615">
    <property type="entry name" value="Mur_ligase_C_dom_sf"/>
</dbReference>
<comment type="similarity">
    <text evidence="2 8">Belongs to the MurCDEF family. MurE subfamily.</text>
</comment>